<feature type="binding site" description="axial binding residue" evidence="8">
    <location>
        <position position="377"/>
    </location>
    <ligand>
        <name>heme</name>
        <dbReference type="ChEBI" id="CHEBI:30413"/>
    </ligand>
    <ligandPart>
        <name>Fe</name>
        <dbReference type="ChEBI" id="CHEBI:18248"/>
    </ligandPart>
</feature>
<organism evidence="10 11">
    <name type="scientific">Brenthis ino</name>
    <name type="common">lesser marbled fritillary</name>
    <dbReference type="NCBI Taxonomy" id="405034"/>
    <lineage>
        <taxon>Eukaryota</taxon>
        <taxon>Metazoa</taxon>
        <taxon>Ecdysozoa</taxon>
        <taxon>Arthropoda</taxon>
        <taxon>Hexapoda</taxon>
        <taxon>Insecta</taxon>
        <taxon>Pterygota</taxon>
        <taxon>Neoptera</taxon>
        <taxon>Endopterygota</taxon>
        <taxon>Lepidoptera</taxon>
        <taxon>Glossata</taxon>
        <taxon>Ditrysia</taxon>
        <taxon>Papilionoidea</taxon>
        <taxon>Nymphalidae</taxon>
        <taxon>Heliconiinae</taxon>
        <taxon>Argynnini</taxon>
        <taxon>Brenthis</taxon>
    </lineage>
</organism>
<proteinExistence type="inferred from homology"/>
<dbReference type="PRINTS" id="PR00067">
    <property type="entry name" value="CATALASE"/>
</dbReference>
<evidence type="ECO:0000256" key="3">
    <source>
        <dbReference type="ARBA" id="ARBA00022617"/>
    </source>
</evidence>
<dbReference type="GO" id="GO:0005739">
    <property type="term" value="C:mitochondrion"/>
    <property type="evidence" value="ECO:0007669"/>
    <property type="project" value="TreeGrafter"/>
</dbReference>
<dbReference type="GO" id="GO:0004096">
    <property type="term" value="F:catalase activity"/>
    <property type="evidence" value="ECO:0007669"/>
    <property type="project" value="UniProtKB-EC"/>
</dbReference>
<evidence type="ECO:0000256" key="5">
    <source>
        <dbReference type="ARBA" id="ARBA00023002"/>
    </source>
</evidence>
<dbReference type="PANTHER" id="PTHR11465:SF9">
    <property type="entry name" value="CATALASE"/>
    <property type="match status" value="1"/>
</dbReference>
<feature type="domain" description="Catalase core" evidence="9">
    <location>
        <begin position="51"/>
        <end position="430"/>
    </location>
</feature>
<comment type="similarity">
    <text evidence="1">Belongs to the catalase family.</text>
</comment>
<keyword evidence="6 8" id="KW-0408">Iron</keyword>
<keyword evidence="3 8" id="KW-0349">Heme</keyword>
<evidence type="ECO:0000259" key="9">
    <source>
        <dbReference type="SMART" id="SM01060"/>
    </source>
</evidence>
<evidence type="ECO:0000256" key="7">
    <source>
        <dbReference type="ARBA" id="ARBA00023324"/>
    </source>
</evidence>
<dbReference type="Gene3D" id="2.40.180.10">
    <property type="entry name" value="Catalase core domain"/>
    <property type="match status" value="1"/>
</dbReference>
<keyword evidence="2" id="KW-0575">Peroxidase</keyword>
<evidence type="ECO:0000256" key="6">
    <source>
        <dbReference type="ARBA" id="ARBA00023004"/>
    </source>
</evidence>
<accession>A0A8J9Y7E9</accession>
<protein>
    <recommendedName>
        <fullName evidence="9">Catalase core domain-containing protein</fullName>
    </recommendedName>
</protein>
<evidence type="ECO:0000256" key="8">
    <source>
        <dbReference type="PIRSR" id="PIRSR038928-2"/>
    </source>
</evidence>
<reference evidence="10" key="1">
    <citation type="submission" date="2021-12" db="EMBL/GenBank/DDBJ databases">
        <authorList>
            <person name="Martin H S."/>
        </authorList>
    </citation>
    <scope>NUCLEOTIDE SEQUENCE</scope>
</reference>
<comment type="cofactor">
    <cofactor evidence="8">
        <name>heme</name>
        <dbReference type="ChEBI" id="CHEBI:30413"/>
    </cofactor>
</comment>
<evidence type="ECO:0000256" key="1">
    <source>
        <dbReference type="ARBA" id="ARBA00005329"/>
    </source>
</evidence>
<keyword evidence="11" id="KW-1185">Reference proteome</keyword>
<dbReference type="GO" id="GO:0046872">
    <property type="term" value="F:metal ion binding"/>
    <property type="evidence" value="ECO:0007669"/>
    <property type="project" value="UniProtKB-KW"/>
</dbReference>
<dbReference type="Proteomes" id="UP000838878">
    <property type="component" value="Chromosome 14"/>
</dbReference>
<keyword evidence="5" id="KW-0560">Oxidoreductase</keyword>
<dbReference type="Pfam" id="PF06628">
    <property type="entry name" value="Catalase-rel"/>
    <property type="match status" value="1"/>
</dbReference>
<dbReference type="EMBL" id="OV170234">
    <property type="protein sequence ID" value="CAH0720164.1"/>
    <property type="molecule type" value="Genomic_DNA"/>
</dbReference>
<dbReference type="GO" id="GO:0020037">
    <property type="term" value="F:heme binding"/>
    <property type="evidence" value="ECO:0007669"/>
    <property type="project" value="InterPro"/>
</dbReference>
<evidence type="ECO:0000313" key="10">
    <source>
        <dbReference type="EMBL" id="CAH0720164.1"/>
    </source>
</evidence>
<dbReference type="GO" id="GO:0042744">
    <property type="term" value="P:hydrogen peroxide catabolic process"/>
    <property type="evidence" value="ECO:0007669"/>
    <property type="project" value="UniProtKB-KW"/>
</dbReference>
<dbReference type="InterPro" id="IPR018028">
    <property type="entry name" value="Catalase"/>
</dbReference>
<dbReference type="SMART" id="SM01060">
    <property type="entry name" value="Catalase"/>
    <property type="match status" value="1"/>
</dbReference>
<feature type="non-terminal residue" evidence="10">
    <location>
        <position position="533"/>
    </location>
</feature>
<name>A0A8J9Y7E9_9NEOP</name>
<dbReference type="OrthoDB" id="6880011at2759"/>
<dbReference type="PANTHER" id="PTHR11465">
    <property type="entry name" value="CATALASE"/>
    <property type="match status" value="1"/>
</dbReference>
<evidence type="ECO:0000313" key="11">
    <source>
        <dbReference type="Proteomes" id="UP000838878"/>
    </source>
</evidence>
<dbReference type="SUPFAM" id="SSF56634">
    <property type="entry name" value="Heme-dependent catalase-like"/>
    <property type="match status" value="1"/>
</dbReference>
<keyword evidence="7" id="KW-0376">Hydrogen peroxide</keyword>
<dbReference type="InterPro" id="IPR024711">
    <property type="entry name" value="Catalase_clade1/3"/>
</dbReference>
<evidence type="ECO:0000256" key="4">
    <source>
        <dbReference type="ARBA" id="ARBA00022723"/>
    </source>
</evidence>
<sequence>MQRVVYLLVLAVRNIVCSDNELHEYLNRTDPATRQIYEFAKEHPKPVGILTVSSGKFVEIRESNALNSDAFSNPYHNDLFAHIQTERIPERIVHAQGYAAFGYFEVTNDVSKYTKADVFNGVGKKTPVVVRFSTFAQNLGGSELAREAKGFSIKFYTKEGNLDIVGINFPVFSHRDPVDFPHFMHALKRNPKTNLFDFTARWDFATKKPELIHATLWQLSDYGIPNGWRKMNGYAVHTYEINNKNGDKYFVKFNFRSEQGLENLSDEVALNISKRFPSYFTRDLYNAIENKNYPSWTLEMDVMTLNDIKHLDYNPFELTRIWKKGTYQTVVIGRLVLDRIPDNFFRVGEQSAFNPGNLVPGIPGPMDTLFRSRRKSYRNSQIHRLTINSNRMEVNSPLYWKVYNRDGRPPVKHNMKDAPNYYQNSFNGPVPFINPSRPNERFTVYEANAVDLEPASYFYNHYLDRDQRERLINNTIPTLAPVAPEIQRRVIRLLTLTDPLLGREVADRLKHAQVLIPPLRPARVLKYKRRNAF</sequence>
<dbReference type="PROSITE" id="PS51402">
    <property type="entry name" value="CATALASE_3"/>
    <property type="match status" value="1"/>
</dbReference>
<dbReference type="InterPro" id="IPR020835">
    <property type="entry name" value="Catalase_sf"/>
</dbReference>
<keyword evidence="4 8" id="KW-0479">Metal-binding</keyword>
<dbReference type="InterPro" id="IPR011614">
    <property type="entry name" value="Catalase_core"/>
</dbReference>
<dbReference type="PIRSF" id="PIRSF038928">
    <property type="entry name" value="Catalase_clade1-3"/>
    <property type="match status" value="1"/>
</dbReference>
<dbReference type="GO" id="GO:0042542">
    <property type="term" value="P:response to hydrogen peroxide"/>
    <property type="evidence" value="ECO:0007669"/>
    <property type="project" value="TreeGrafter"/>
</dbReference>
<gene>
    <name evidence="10" type="ORF">BINO364_LOCUS6427</name>
</gene>
<dbReference type="AlphaFoldDB" id="A0A8J9Y7E9"/>
<evidence type="ECO:0000256" key="2">
    <source>
        <dbReference type="ARBA" id="ARBA00022559"/>
    </source>
</evidence>
<dbReference type="InterPro" id="IPR010582">
    <property type="entry name" value="Catalase_immune_responsive"/>
</dbReference>
<dbReference type="GO" id="GO:0005777">
    <property type="term" value="C:peroxisome"/>
    <property type="evidence" value="ECO:0007669"/>
    <property type="project" value="TreeGrafter"/>
</dbReference>
<dbReference type="Pfam" id="PF00199">
    <property type="entry name" value="Catalase"/>
    <property type="match status" value="1"/>
</dbReference>